<evidence type="ECO:0000313" key="2">
    <source>
        <dbReference type="Proteomes" id="UP000203651"/>
    </source>
</evidence>
<keyword evidence="2" id="KW-1185">Reference proteome</keyword>
<reference evidence="1 2" key="1">
    <citation type="journal article" date="2017" name="PLoS ONE">
        <title>The Complete Genome Sequence of a Second Distinct Betabaculovirus from the True Armyworm, Mythimna unipuncta.</title>
        <authorList>
            <person name="Harrison R.L."/>
            <person name="Rowley D.L."/>
            <person name="Mowery J."/>
            <person name="Bauchan G.R."/>
            <person name="Theilmann D.A."/>
            <person name="Rohrmann G.F."/>
            <person name="Erlandson M.A."/>
        </authorList>
    </citation>
    <scope>NUCLEOTIDE SEQUENCE [LARGE SCALE GENOMIC DNA]</scope>
    <source>
        <strain evidence="1">MyunGV#8</strain>
    </source>
</reference>
<name>A0A1S5YDX2_9BBAC</name>
<organism evidence="1 2">
    <name type="scientific">Betabaculovirus altermyunipunctae</name>
    <dbReference type="NCBI Taxonomy" id="3051996"/>
    <lineage>
        <taxon>Viruses</taxon>
        <taxon>Viruses incertae sedis</taxon>
        <taxon>Naldaviricetes</taxon>
        <taxon>Lefavirales</taxon>
        <taxon>Baculoviridae</taxon>
        <taxon>Betabaculovirus</taxon>
    </lineage>
</organism>
<dbReference type="EMBL" id="KX855660">
    <property type="protein sequence ID" value="AQQ80302.1"/>
    <property type="molecule type" value="Genomic_DNA"/>
</dbReference>
<sequence length="110" mass="13113">MDNSRSINHIVKEFNRKHHELQDKYDELRFQYDRVQYELRHLKNIVRDVCEQVAPERLEELEAALRNHDKIYRTTLNSDGRGQLASIRFEHQLWPDLGPVTAPMTLNPFG</sequence>
<protein>
    <submittedName>
        <fullName evidence="1">ORF35</fullName>
    </submittedName>
</protein>
<evidence type="ECO:0000313" key="1">
    <source>
        <dbReference type="EMBL" id="AQQ80302.1"/>
    </source>
</evidence>
<dbReference type="RefSeq" id="YP_009345753.1">
    <property type="nucleotide sequence ID" value="NC_033780.2"/>
</dbReference>
<dbReference type="GeneID" id="39105866"/>
<proteinExistence type="predicted"/>
<dbReference type="Proteomes" id="UP000203651">
    <property type="component" value="Segment"/>
</dbReference>
<dbReference type="KEGG" id="vg:39105866"/>
<accession>A0A1S5YDX2</accession>